<dbReference type="InterPro" id="IPR008995">
    <property type="entry name" value="Mo/tungstate-bd_C_term_dom"/>
</dbReference>
<dbReference type="EMBL" id="CP065383">
    <property type="protein sequence ID" value="QPM67468.1"/>
    <property type="molecule type" value="Genomic_DNA"/>
</dbReference>
<sequence>MILGNSPENILISTQPKEDFFEAQSDFIEPIGNRIIIHLVSMKIKMKAKIEKIKEINKGSKVWVKFPPDRILLFDPKNGDKIFP</sequence>
<keyword evidence="2" id="KW-1185">Reference proteome</keyword>
<dbReference type="Gene3D" id="2.40.50.140">
    <property type="entry name" value="Nucleic acid-binding proteins"/>
    <property type="match status" value="1"/>
</dbReference>
<evidence type="ECO:0008006" key="3">
    <source>
        <dbReference type="Google" id="ProtNLM"/>
    </source>
</evidence>
<dbReference type="RefSeq" id="WP_218112669.1">
    <property type="nucleotide sequence ID" value="NZ_CP065383.1"/>
</dbReference>
<evidence type="ECO:0000313" key="2">
    <source>
        <dbReference type="Proteomes" id="UP000594463"/>
    </source>
</evidence>
<evidence type="ECO:0000313" key="1">
    <source>
        <dbReference type="EMBL" id="QPM67468.1"/>
    </source>
</evidence>
<protein>
    <recommendedName>
        <fullName evidence="3">Transport-associated OB type 2 domain-containing protein</fullName>
    </recommendedName>
</protein>
<dbReference type="SUPFAM" id="SSF50331">
    <property type="entry name" value="MOP-like"/>
    <property type="match status" value="1"/>
</dbReference>
<name>A0A7T1AK96_ATRLM</name>
<dbReference type="InterPro" id="IPR012340">
    <property type="entry name" value="NA-bd_OB-fold"/>
</dbReference>
<dbReference type="Proteomes" id="UP000594463">
    <property type="component" value="Chromosome"/>
</dbReference>
<gene>
    <name evidence="1" type="ORF">RT761_00671</name>
</gene>
<organism evidence="1 2">
    <name type="scientific">Atribacter laminatus</name>
    <dbReference type="NCBI Taxonomy" id="2847778"/>
    <lineage>
        <taxon>Bacteria</taxon>
        <taxon>Pseudomonadati</taxon>
        <taxon>Atribacterota</taxon>
        <taxon>Atribacteria</taxon>
        <taxon>Atribacterales</taxon>
        <taxon>Atribacteraceae</taxon>
        <taxon>Atribacter</taxon>
    </lineage>
</organism>
<proteinExistence type="predicted"/>
<dbReference type="AlphaFoldDB" id="A0A7T1AK96"/>
<accession>A0A7T1AK96</accession>
<dbReference type="KEGG" id="alam:RT761_00671"/>
<reference evidence="1 2" key="1">
    <citation type="journal article" date="2021" name="Nat. Commun.">
        <title>Isolation of a member of the candidate phylum Atribacteria reveals a unique cell membrane structure.</title>
        <authorList>
            <person name="Taiki K."/>
            <person name="Nobu M.K."/>
            <person name="Kusada H."/>
            <person name="Meng X.-Y."/>
            <person name="Hosoki N."/>
            <person name="Uematsu K."/>
            <person name="Yoshioka H."/>
            <person name="Kamagata Y."/>
            <person name="Tamaki H."/>
        </authorList>
    </citation>
    <scope>NUCLEOTIDE SEQUENCE [LARGE SCALE GENOMIC DNA]</scope>
    <source>
        <strain evidence="1 2">RT761</strain>
    </source>
</reference>